<comment type="subcellular location">
    <subcellularLocation>
        <location evidence="11 12">Cell membrane</location>
        <topology evidence="11 12">Multi-pass membrane protein</topology>
    </subcellularLocation>
    <subcellularLocation>
        <location evidence="1">Membrane</location>
        <topology evidence="1">Multi-pass membrane protein</topology>
    </subcellularLocation>
</comment>
<dbReference type="PANTHER" id="PTHR11410">
    <property type="entry name" value="ATP SYNTHASE SUBUNIT A"/>
    <property type="match status" value="1"/>
</dbReference>
<evidence type="ECO:0000313" key="14">
    <source>
        <dbReference type="Proteomes" id="UP001228905"/>
    </source>
</evidence>
<evidence type="ECO:0000256" key="10">
    <source>
        <dbReference type="ARBA" id="ARBA00023310"/>
    </source>
</evidence>
<feature type="transmembrane region" description="Helical" evidence="11">
    <location>
        <begin position="203"/>
        <end position="225"/>
    </location>
</feature>
<keyword evidence="4 11" id="KW-0138">CF(0)</keyword>
<comment type="function">
    <text evidence="11 12">Key component of the proton channel; it plays a direct role in the translocation of protons across the membrane.</text>
</comment>
<comment type="similarity">
    <text evidence="2 11 12">Belongs to the ATPase A chain family.</text>
</comment>
<dbReference type="RefSeq" id="WP_307351674.1">
    <property type="nucleotide sequence ID" value="NZ_JAUSVS010000009.1"/>
</dbReference>
<evidence type="ECO:0000256" key="4">
    <source>
        <dbReference type="ARBA" id="ARBA00022547"/>
    </source>
</evidence>
<keyword evidence="7 11" id="KW-1133">Transmembrane helix</keyword>
<keyword evidence="6 11" id="KW-0375">Hydrogen ion transport</keyword>
<protein>
    <recommendedName>
        <fullName evidence="11 12">ATP synthase subunit a</fullName>
    </recommendedName>
    <alternativeName>
        <fullName evidence="11">ATP synthase F0 sector subunit a</fullName>
    </alternativeName>
    <alternativeName>
        <fullName evidence="11">F-ATPase subunit 6</fullName>
    </alternativeName>
</protein>
<reference evidence="13 14" key="1">
    <citation type="submission" date="2023-07" db="EMBL/GenBank/DDBJ databases">
        <title>Genomic Encyclopedia of Type Strains, Phase IV (KMG-IV): sequencing the most valuable type-strain genomes for metagenomic binning, comparative biology and taxonomic classification.</title>
        <authorList>
            <person name="Goeker M."/>
        </authorList>
    </citation>
    <scope>NUCLEOTIDE SEQUENCE [LARGE SCALE GENOMIC DNA]</scope>
    <source>
        <strain evidence="13 14">DSM 18695</strain>
    </source>
</reference>
<evidence type="ECO:0000256" key="5">
    <source>
        <dbReference type="ARBA" id="ARBA00022692"/>
    </source>
</evidence>
<evidence type="ECO:0000256" key="2">
    <source>
        <dbReference type="ARBA" id="ARBA00006810"/>
    </source>
</evidence>
<dbReference type="SUPFAM" id="SSF81336">
    <property type="entry name" value="F1F0 ATP synthase subunit A"/>
    <property type="match status" value="1"/>
</dbReference>
<evidence type="ECO:0000313" key="13">
    <source>
        <dbReference type="EMBL" id="MDQ0465942.1"/>
    </source>
</evidence>
<keyword evidence="10 11" id="KW-0066">ATP synthesis</keyword>
<dbReference type="HAMAP" id="MF_01393">
    <property type="entry name" value="ATP_synth_a_bact"/>
    <property type="match status" value="1"/>
</dbReference>
<keyword evidence="3 11" id="KW-0813">Transport</keyword>
<feature type="transmembrane region" description="Helical" evidence="11">
    <location>
        <begin position="91"/>
        <end position="115"/>
    </location>
</feature>
<evidence type="ECO:0000256" key="9">
    <source>
        <dbReference type="ARBA" id="ARBA00023136"/>
    </source>
</evidence>
<feature type="transmembrane region" description="Helical" evidence="11">
    <location>
        <begin position="159"/>
        <end position="183"/>
    </location>
</feature>
<dbReference type="EMBL" id="JAUSVS010000009">
    <property type="protein sequence ID" value="MDQ0465942.1"/>
    <property type="molecule type" value="Genomic_DNA"/>
</dbReference>
<dbReference type="PANTHER" id="PTHR11410:SF0">
    <property type="entry name" value="ATP SYNTHASE SUBUNIT A"/>
    <property type="match status" value="1"/>
</dbReference>
<comment type="caution">
    <text evidence="13">The sequence shown here is derived from an EMBL/GenBank/DDBJ whole genome shotgun (WGS) entry which is preliminary data.</text>
</comment>
<gene>
    <name evidence="11" type="primary">atpB</name>
    <name evidence="13" type="ORF">QO010_003735</name>
</gene>
<dbReference type="CDD" id="cd00310">
    <property type="entry name" value="ATP-synt_Fo_a_6"/>
    <property type="match status" value="1"/>
</dbReference>
<evidence type="ECO:0000256" key="11">
    <source>
        <dbReference type="HAMAP-Rule" id="MF_01393"/>
    </source>
</evidence>
<dbReference type="Pfam" id="PF00119">
    <property type="entry name" value="ATP-synt_A"/>
    <property type="match status" value="1"/>
</dbReference>
<keyword evidence="14" id="KW-1185">Reference proteome</keyword>
<keyword evidence="8 11" id="KW-0406">Ion transport</keyword>
<dbReference type="InterPro" id="IPR000568">
    <property type="entry name" value="ATP_synth_F0_asu"/>
</dbReference>
<dbReference type="NCBIfam" id="TIGR01131">
    <property type="entry name" value="ATP_synt_6_or_A"/>
    <property type="match status" value="1"/>
</dbReference>
<dbReference type="Gene3D" id="1.20.120.220">
    <property type="entry name" value="ATP synthase, F0 complex, subunit A"/>
    <property type="match status" value="1"/>
</dbReference>
<feature type="transmembrane region" description="Helical" evidence="11">
    <location>
        <begin position="127"/>
        <end position="147"/>
    </location>
</feature>
<dbReference type="Proteomes" id="UP001228905">
    <property type="component" value="Unassembled WGS sequence"/>
</dbReference>
<evidence type="ECO:0000256" key="8">
    <source>
        <dbReference type="ARBA" id="ARBA00023065"/>
    </source>
</evidence>
<feature type="transmembrane region" description="Helical" evidence="11">
    <location>
        <begin position="33"/>
        <end position="53"/>
    </location>
</feature>
<sequence>MSFAIEPMEQFMVHKVVDIAPINIGGFMLDMSITNSTVMMLVAATLISILLAFSSRGSLVPGRVQAVGEILFDLIDNTLVTPIIGHNGKPYIPFVFTIFMLVLFMNLGGVLLSVGSLGGQEWTFTPTAQLAVTATLALLTFLSVIVIGIIKNGFGIYKLFVPSGMPLAMVIVMVPIELISFLARPLTLAMRLFGNMLGGHVVMYIFGSFVVMLGAIGLTGGIATLGFVGSALSLSMVVVLTGLELVVAGLQAFVFAALATVYLNEVVNLGHGH</sequence>
<evidence type="ECO:0000256" key="7">
    <source>
        <dbReference type="ARBA" id="ARBA00022989"/>
    </source>
</evidence>
<accession>A0ABU0IV96</accession>
<proteinExistence type="inferred from homology"/>
<organism evidence="13 14">
    <name type="scientific">Caulobacter ginsengisoli</name>
    <dbReference type="NCBI Taxonomy" id="400775"/>
    <lineage>
        <taxon>Bacteria</taxon>
        <taxon>Pseudomonadati</taxon>
        <taxon>Pseudomonadota</taxon>
        <taxon>Alphaproteobacteria</taxon>
        <taxon>Caulobacterales</taxon>
        <taxon>Caulobacteraceae</taxon>
        <taxon>Caulobacter</taxon>
    </lineage>
</organism>
<keyword evidence="5 11" id="KW-0812">Transmembrane</keyword>
<dbReference type="PRINTS" id="PR00123">
    <property type="entry name" value="ATPASEA"/>
</dbReference>
<dbReference type="InterPro" id="IPR035908">
    <property type="entry name" value="F0_ATP_A_sf"/>
</dbReference>
<keyword evidence="11" id="KW-1003">Cell membrane</keyword>
<evidence type="ECO:0000256" key="12">
    <source>
        <dbReference type="RuleBase" id="RU000483"/>
    </source>
</evidence>
<evidence type="ECO:0000256" key="6">
    <source>
        <dbReference type="ARBA" id="ARBA00022781"/>
    </source>
</evidence>
<dbReference type="PROSITE" id="PS00449">
    <property type="entry name" value="ATPASE_A"/>
    <property type="match status" value="1"/>
</dbReference>
<keyword evidence="9 11" id="KW-0472">Membrane</keyword>
<dbReference type="NCBIfam" id="NF004482">
    <property type="entry name" value="PRK05815.2-4"/>
    <property type="match status" value="1"/>
</dbReference>
<name>A0ABU0IV96_9CAUL</name>
<evidence type="ECO:0000256" key="1">
    <source>
        <dbReference type="ARBA" id="ARBA00004141"/>
    </source>
</evidence>
<evidence type="ECO:0000256" key="3">
    <source>
        <dbReference type="ARBA" id="ARBA00022448"/>
    </source>
</evidence>
<dbReference type="InterPro" id="IPR045083">
    <property type="entry name" value="ATP_synth_F0_asu_bact/mt"/>
</dbReference>
<dbReference type="InterPro" id="IPR023011">
    <property type="entry name" value="ATP_synth_F0_asu_AS"/>
</dbReference>